<dbReference type="EMBL" id="CM037615">
    <property type="protein sequence ID" value="KAH8014709.1"/>
    <property type="molecule type" value="Genomic_DNA"/>
</dbReference>
<keyword evidence="2" id="KW-1185">Reference proteome</keyword>
<evidence type="ECO:0000313" key="2">
    <source>
        <dbReference type="Proteomes" id="UP000827872"/>
    </source>
</evidence>
<comment type="caution">
    <text evidence="1">The sequence shown here is derived from an EMBL/GenBank/DDBJ whole genome shotgun (WGS) entry which is preliminary data.</text>
</comment>
<name>A0ACB8G5A5_9SAUR</name>
<dbReference type="Proteomes" id="UP000827872">
    <property type="component" value="Linkage Group LG02"/>
</dbReference>
<reference evidence="1" key="1">
    <citation type="submission" date="2021-08" db="EMBL/GenBank/DDBJ databases">
        <title>The first chromosome-level gecko genome reveals the dynamic sex chromosomes of Neotropical dwarf geckos (Sphaerodactylidae: Sphaerodactylus).</title>
        <authorList>
            <person name="Pinto B.J."/>
            <person name="Keating S.E."/>
            <person name="Gamble T."/>
        </authorList>
    </citation>
    <scope>NUCLEOTIDE SEQUENCE</scope>
    <source>
        <strain evidence="1">TG3544</strain>
    </source>
</reference>
<organism evidence="1 2">
    <name type="scientific">Sphaerodactylus townsendi</name>
    <dbReference type="NCBI Taxonomy" id="933632"/>
    <lineage>
        <taxon>Eukaryota</taxon>
        <taxon>Metazoa</taxon>
        <taxon>Chordata</taxon>
        <taxon>Craniata</taxon>
        <taxon>Vertebrata</taxon>
        <taxon>Euteleostomi</taxon>
        <taxon>Lepidosauria</taxon>
        <taxon>Squamata</taxon>
        <taxon>Bifurcata</taxon>
        <taxon>Gekkota</taxon>
        <taxon>Sphaerodactylidae</taxon>
        <taxon>Sphaerodactylus</taxon>
    </lineage>
</organism>
<accession>A0ACB8G5A5</accession>
<evidence type="ECO:0000313" key="1">
    <source>
        <dbReference type="EMBL" id="KAH8014709.1"/>
    </source>
</evidence>
<sequence>MASMSTGQTSGYHLIYLGSDRSKLEAKYPTALNRRRTTVGSSQLFHSVLPDSLSLLHMFLHMTFLHLDSRIFSVGVGGVLFSSIKKLIGSNTMSILTSFVYEPNLGGGGADSQLLVCVFQFPQTGYMRIHLALLEMGNAKQSVLARHNKHL</sequence>
<proteinExistence type="predicted"/>
<protein>
    <submittedName>
        <fullName evidence="1">Uncharacterized protein</fullName>
    </submittedName>
</protein>
<gene>
    <name evidence="1" type="ORF">K3G42_031019</name>
</gene>